<dbReference type="Proteomes" id="UP000030672">
    <property type="component" value="Unassembled WGS sequence"/>
</dbReference>
<name>A0A074VMS4_AURM1</name>
<dbReference type="RefSeq" id="XP_040877442.1">
    <property type="nucleotide sequence ID" value="XM_041025099.1"/>
</dbReference>
<evidence type="ECO:0000313" key="3">
    <source>
        <dbReference type="Proteomes" id="UP000030672"/>
    </source>
</evidence>
<dbReference type="GeneID" id="63918472"/>
<evidence type="ECO:0000313" key="2">
    <source>
        <dbReference type="EMBL" id="KEQ60419.1"/>
    </source>
</evidence>
<gene>
    <name evidence="2" type="ORF">M437DRAFT_68321</name>
</gene>
<proteinExistence type="predicted"/>
<accession>A0A074VMS4</accession>
<dbReference type="AlphaFoldDB" id="A0A074VMS4"/>
<feature type="compositionally biased region" description="Basic and acidic residues" evidence="1">
    <location>
        <begin position="141"/>
        <end position="150"/>
    </location>
</feature>
<keyword evidence="3" id="KW-1185">Reference proteome</keyword>
<organism evidence="2 3">
    <name type="scientific">Aureobasidium melanogenum (strain CBS 110374)</name>
    <name type="common">Aureobasidium pullulans var. melanogenum</name>
    <dbReference type="NCBI Taxonomy" id="1043003"/>
    <lineage>
        <taxon>Eukaryota</taxon>
        <taxon>Fungi</taxon>
        <taxon>Dikarya</taxon>
        <taxon>Ascomycota</taxon>
        <taxon>Pezizomycotina</taxon>
        <taxon>Dothideomycetes</taxon>
        <taxon>Dothideomycetidae</taxon>
        <taxon>Dothideales</taxon>
        <taxon>Saccotheciaceae</taxon>
        <taxon>Aureobasidium</taxon>
    </lineage>
</organism>
<sequence>MGNIESQLLNRTLSKEIPSIEEAASVFSSEADRQHFIDSIILVATANGSIDVTFNEFKLLYSRINGQGSKILARIVAREDSVIKAKIEPEEGGKTEEEALLALRKFVEIRAEQILKTVPNLAAGRGGEGKDDPPSYSSVIKDGDGKAGEK</sequence>
<protein>
    <submittedName>
        <fullName evidence="2">Uncharacterized protein</fullName>
    </submittedName>
</protein>
<reference evidence="2 3" key="1">
    <citation type="journal article" date="2014" name="BMC Genomics">
        <title>Genome sequencing of four Aureobasidium pullulans varieties: biotechnological potential, stress tolerance, and description of new species.</title>
        <authorList>
            <person name="Gostin Ar C."/>
            <person name="Ohm R.A."/>
            <person name="Kogej T."/>
            <person name="Sonjak S."/>
            <person name="Turk M."/>
            <person name="Zajc J."/>
            <person name="Zalar P."/>
            <person name="Grube M."/>
            <person name="Sun H."/>
            <person name="Han J."/>
            <person name="Sharma A."/>
            <person name="Chiniquy J."/>
            <person name="Ngan C.Y."/>
            <person name="Lipzen A."/>
            <person name="Barry K."/>
            <person name="Grigoriev I.V."/>
            <person name="Gunde-Cimerman N."/>
        </authorList>
    </citation>
    <scope>NUCLEOTIDE SEQUENCE [LARGE SCALE GENOMIC DNA]</scope>
    <source>
        <strain evidence="2 3">CBS 110374</strain>
    </source>
</reference>
<dbReference type="HOGENOM" id="CLU_1740125_0_0_1"/>
<evidence type="ECO:0000256" key="1">
    <source>
        <dbReference type="SAM" id="MobiDB-lite"/>
    </source>
</evidence>
<feature type="region of interest" description="Disordered" evidence="1">
    <location>
        <begin position="121"/>
        <end position="150"/>
    </location>
</feature>
<dbReference type="EMBL" id="KL584843">
    <property type="protein sequence ID" value="KEQ60419.1"/>
    <property type="molecule type" value="Genomic_DNA"/>
</dbReference>